<dbReference type="EMBL" id="JAYGHG010000015">
    <property type="protein sequence ID" value="MEA5581884.1"/>
    <property type="molecule type" value="Genomic_DNA"/>
</dbReference>
<evidence type="ECO:0000313" key="2">
    <source>
        <dbReference type="Proteomes" id="UP001302120"/>
    </source>
</evidence>
<proteinExistence type="predicted"/>
<protein>
    <submittedName>
        <fullName evidence="1">Uncharacterized protein</fullName>
    </submittedName>
</protein>
<keyword evidence="2" id="KW-1185">Reference proteome</keyword>
<reference evidence="1 2" key="1">
    <citation type="submission" date="2023-12" db="EMBL/GenBank/DDBJ databases">
        <title>Baltic Sea Cyanobacteria.</title>
        <authorList>
            <person name="Delbaje E."/>
            <person name="Fewer D.P."/>
            <person name="Shishido T.K."/>
        </authorList>
    </citation>
    <scope>NUCLEOTIDE SEQUENCE [LARGE SCALE GENOMIC DNA]</scope>
    <source>
        <strain evidence="1 2">UHCC-0300</strain>
    </source>
</reference>
<dbReference type="Proteomes" id="UP001302120">
    <property type="component" value="Unassembled WGS sequence"/>
</dbReference>
<gene>
    <name evidence="1" type="ORF">VB620_11100</name>
</gene>
<evidence type="ECO:0000313" key="1">
    <source>
        <dbReference type="EMBL" id="MEA5581884.1"/>
    </source>
</evidence>
<accession>A0ABU5UED6</accession>
<organism evidence="1 2">
    <name type="scientific">Nodularia harveyana UHCC-0300</name>
    <dbReference type="NCBI Taxonomy" id="2974287"/>
    <lineage>
        <taxon>Bacteria</taxon>
        <taxon>Bacillati</taxon>
        <taxon>Cyanobacteriota</taxon>
        <taxon>Cyanophyceae</taxon>
        <taxon>Nostocales</taxon>
        <taxon>Nodulariaceae</taxon>
        <taxon>Nodularia</taxon>
    </lineage>
</organism>
<dbReference type="RefSeq" id="WP_323196213.1">
    <property type="nucleotide sequence ID" value="NZ_JAYGHG010000015.1"/>
</dbReference>
<comment type="caution">
    <text evidence="1">The sequence shown here is derived from an EMBL/GenBank/DDBJ whole genome shotgun (WGS) entry which is preliminary data.</text>
</comment>
<name>A0ABU5UED6_9CYAN</name>
<sequence length="77" mass="8804">MLSFEQVLGGHLYLEPQDFNLQLAVGSLMRSPILEVRSYDCQQLALNVAFSSSFHQKYQVFSDDSQFLLNTILPFCN</sequence>